<sequence length="217" mass="24975">MFKNIFILSLLFNSTIANAYSCISDEEHNRVINGLPSKGDFYSDVPNMADCKVKSELNSLVCSDSKLKDAMLLLSIGFIYAYENATHTPVTDYSTYNNDFRDRLNNIIKQEKNKDIALRKICYITKLETWNSFGDGEYYDPILIDEVISSKSNNNGVVINSWRIPEIYLGKSCDASNSIKEKGHWYKDKDQFVVELGDSKYRFNYDEKVFSLHCEMP</sequence>
<dbReference type="Proteomes" id="UP000226080">
    <property type="component" value="Unassembled WGS sequence"/>
</dbReference>
<name>A0A142FYH9_AGGAC</name>
<feature type="signal peptide" evidence="1">
    <location>
        <begin position="1"/>
        <end position="19"/>
    </location>
</feature>
<dbReference type="Proteomes" id="UP000323012">
    <property type="component" value="Unassembled WGS sequence"/>
</dbReference>
<dbReference type="Proteomes" id="UP000072236">
    <property type="component" value="Chromosome"/>
</dbReference>
<keyword evidence="6" id="KW-1185">Reference proteome</keyword>
<dbReference type="AlphaFoldDB" id="A0A142FYH9"/>
<dbReference type="KEGG" id="aact:ACT75_02445"/>
<keyword evidence="1" id="KW-0732">Signal</keyword>
<protein>
    <submittedName>
        <fullName evidence="4">Uncharacterized protein</fullName>
    </submittedName>
</protein>
<evidence type="ECO:0000313" key="3">
    <source>
        <dbReference type="EMBL" id="PHO21513.1"/>
    </source>
</evidence>
<dbReference type="EMBL" id="PCGW01000002">
    <property type="protein sequence ID" value="PHO21513.1"/>
    <property type="molecule type" value="Genomic_DNA"/>
</dbReference>
<reference evidence="2 5" key="1">
    <citation type="submission" date="2015-10" db="EMBL/GenBank/DDBJ databases">
        <title>Tn-seq of a polymicrobial infection.</title>
        <authorList>
            <person name="Stacy A."/>
            <person name="Rumbaugh K.P."/>
            <person name="Whiteley M."/>
        </authorList>
    </citation>
    <scope>NUCLEOTIDE SEQUENCE [LARGE SCALE GENOMIC DNA]</scope>
    <source>
        <strain evidence="2 5">624</strain>
    </source>
</reference>
<gene>
    <name evidence="2" type="ORF">ACT75_02445</name>
    <name evidence="3" type="ORF">CQR80_01970</name>
    <name evidence="4" type="ORF">FXB79_00840</name>
</gene>
<evidence type="ECO:0000313" key="5">
    <source>
        <dbReference type="Proteomes" id="UP000072236"/>
    </source>
</evidence>
<evidence type="ECO:0000256" key="1">
    <source>
        <dbReference type="SAM" id="SignalP"/>
    </source>
</evidence>
<evidence type="ECO:0000313" key="6">
    <source>
        <dbReference type="Proteomes" id="UP000226080"/>
    </source>
</evidence>
<dbReference type="OrthoDB" id="5690398at2"/>
<evidence type="ECO:0000313" key="7">
    <source>
        <dbReference type="Proteomes" id="UP000323012"/>
    </source>
</evidence>
<reference evidence="3 6" key="2">
    <citation type="submission" date="2017-10" db="EMBL/GenBank/DDBJ databases">
        <title>Draft genome sequences of Aggregatibacter actinomycetemcomitans strains 310a and 310b.</title>
        <authorList>
            <person name="May A.C."/>
            <person name="Ohta H."/>
            <person name="Maeda H."/>
            <person name="Kokeguchi S."/>
            <person name="Cugini C."/>
        </authorList>
    </citation>
    <scope>NUCLEOTIDE SEQUENCE [LARGE SCALE GENOMIC DNA]</scope>
    <source>
        <strain evidence="3 6">310b</strain>
    </source>
</reference>
<accession>A0A142FYH9</accession>
<dbReference type="RefSeq" id="WP_005541895.1">
    <property type="nucleotide sequence ID" value="NZ_CP012959.1"/>
</dbReference>
<organism evidence="4 7">
    <name type="scientific">Aggregatibacter actinomycetemcomitans</name>
    <name type="common">Actinobacillus actinomycetemcomitans</name>
    <name type="synonym">Haemophilus actinomycetemcomitans</name>
    <dbReference type="NCBI Taxonomy" id="714"/>
    <lineage>
        <taxon>Bacteria</taxon>
        <taxon>Pseudomonadati</taxon>
        <taxon>Pseudomonadota</taxon>
        <taxon>Gammaproteobacteria</taxon>
        <taxon>Pasteurellales</taxon>
        <taxon>Pasteurellaceae</taxon>
        <taxon>Aggregatibacter</taxon>
    </lineage>
</organism>
<evidence type="ECO:0000313" key="4">
    <source>
        <dbReference type="EMBL" id="TYA40080.1"/>
    </source>
</evidence>
<evidence type="ECO:0000313" key="2">
    <source>
        <dbReference type="EMBL" id="AMQ93459.1"/>
    </source>
</evidence>
<feature type="chain" id="PRO_5014247108" evidence="1">
    <location>
        <begin position="20"/>
        <end position="217"/>
    </location>
</feature>
<proteinExistence type="predicted"/>
<dbReference type="EMBL" id="VSED01000001">
    <property type="protein sequence ID" value="TYA40080.1"/>
    <property type="molecule type" value="Genomic_DNA"/>
</dbReference>
<reference evidence="4 7" key="3">
    <citation type="submission" date="2019-08" db="EMBL/GenBank/DDBJ databases">
        <title>Whole genome sequencing of Aggregatibacter actinomycetemcomitans cultured from blood stream infections in Denmark reveals a novel phylogenetic lineage expressing serotype a membrane O polysaccharide.</title>
        <authorList>
            <person name="Nedergaard S."/>
            <person name="Kobel C.M."/>
            <person name="Nielsen M.B."/>
            <person name="Moeller R.T."/>
            <person name="Jensen A.B."/>
            <person name="Noerskov-Lauritsen N."/>
        </authorList>
    </citation>
    <scope>NUCLEOTIDE SEQUENCE [LARGE SCALE GENOMIC DNA]</scope>
    <source>
        <strain evidence="4 7">PN_563</strain>
    </source>
</reference>
<dbReference type="EMBL" id="CP012959">
    <property type="protein sequence ID" value="AMQ93459.1"/>
    <property type="molecule type" value="Genomic_DNA"/>
</dbReference>